<dbReference type="InterPro" id="IPR005101">
    <property type="entry name" value="Cryptochr/Photolyase_FAD-bd"/>
</dbReference>
<dbReference type="PANTHER" id="PTHR11455:SF22">
    <property type="entry name" value="CRYPTOCHROME DASH"/>
    <property type="match status" value="1"/>
</dbReference>
<comment type="caution">
    <text evidence="9">The sequence shown here is derived from an EMBL/GenBank/DDBJ whole genome shotgun (WGS) entry which is preliminary data.</text>
</comment>
<dbReference type="GO" id="GO:0003913">
    <property type="term" value="F:DNA photolyase activity"/>
    <property type="evidence" value="ECO:0007669"/>
    <property type="project" value="InterPro"/>
</dbReference>
<dbReference type="GO" id="GO:0071949">
    <property type="term" value="F:FAD binding"/>
    <property type="evidence" value="ECO:0007669"/>
    <property type="project" value="TreeGrafter"/>
</dbReference>
<evidence type="ECO:0000256" key="7">
    <source>
        <dbReference type="RuleBase" id="RU367151"/>
    </source>
</evidence>
<dbReference type="InterPro" id="IPR014133">
    <property type="entry name" value="Cry_DASH"/>
</dbReference>
<dbReference type="Proteomes" id="UP000005555">
    <property type="component" value="Unassembled WGS sequence"/>
</dbReference>
<dbReference type="AlphaFoldDB" id="Q1YU57"/>
<dbReference type="NCBIfam" id="TIGR02765">
    <property type="entry name" value="crypto_DASH"/>
    <property type="match status" value="1"/>
</dbReference>
<keyword evidence="10" id="KW-1185">Reference proteome</keyword>
<reference evidence="9 10" key="1">
    <citation type="submission" date="2006-03" db="EMBL/GenBank/DDBJ databases">
        <authorList>
            <person name="Giovannoni S.J."/>
            <person name="Cho J.-C."/>
            <person name="Ferriera S."/>
            <person name="Johnson J."/>
            <person name="Kravitz S."/>
            <person name="Halpern A."/>
            <person name="Remington K."/>
            <person name="Beeson K."/>
            <person name="Tran B."/>
            <person name="Rogers Y.-H."/>
            <person name="Friedman R."/>
            <person name="Venter J.C."/>
        </authorList>
    </citation>
    <scope>NUCLEOTIDE SEQUENCE [LARGE SCALE GENOMIC DNA]</scope>
    <source>
        <strain evidence="9 10">HTCC2207</strain>
    </source>
</reference>
<comment type="function">
    <text evidence="7">May have a photoreceptor function.</text>
</comment>
<dbReference type="Pfam" id="PF00875">
    <property type="entry name" value="DNA_photolyase"/>
    <property type="match status" value="1"/>
</dbReference>
<keyword evidence="3 6" id="KW-0285">Flavoprotein</keyword>
<evidence type="ECO:0000256" key="3">
    <source>
        <dbReference type="ARBA" id="ARBA00022630"/>
    </source>
</evidence>
<dbReference type="Pfam" id="PF03441">
    <property type="entry name" value="FAD_binding_7"/>
    <property type="match status" value="1"/>
</dbReference>
<evidence type="ECO:0000256" key="1">
    <source>
        <dbReference type="ARBA" id="ARBA00005862"/>
    </source>
</evidence>
<evidence type="ECO:0000313" key="10">
    <source>
        <dbReference type="Proteomes" id="UP000005555"/>
    </source>
</evidence>
<feature type="binding site" evidence="6">
    <location>
        <begin position="246"/>
        <end position="250"/>
    </location>
    <ligand>
        <name>FAD</name>
        <dbReference type="ChEBI" id="CHEBI:57692"/>
    </ligand>
</feature>
<evidence type="ECO:0000256" key="2">
    <source>
        <dbReference type="ARBA" id="ARBA00017881"/>
    </source>
</evidence>
<dbReference type="Gene3D" id="1.10.579.10">
    <property type="entry name" value="DNA Cyclobutane Dipyrimidine Photolyase, subunit A, domain 3"/>
    <property type="match status" value="1"/>
</dbReference>
<dbReference type="STRING" id="314287.GB2207_10331"/>
<dbReference type="eggNOG" id="COG0415">
    <property type="taxonomic scope" value="Bacteria"/>
</dbReference>
<sequence>MQKVGLFWFNHDLRMDDNAALVLAAAEVDKLICLYCADTTNTGPGWQQPAKLSPRRREFLFESLQDLETQLSQYGQKLVVRIQPPLEAIAQLITVHNVSHLYSANHVGSYENRIWNTLRKRYPMLEFNQSHTHTLFAPSQLPFTIDKLPASFSKFRRLIEKMDLDSVISAPLDAPEKLPPPASVADIAWQPLWRDHYSSNLDGDDSPALFKGGASAGEEHLKGYFAKDLASSYKQTRNGLDGMDYSTKFSPWLANGTLSPRRIVQQLQEYEARAGANDSTYWIFFELLWREYFQWYGHRHQQQLYAFTGIAQSAPTTSFYPERFKKWCAGNTPYAIINACMKQLNTTGYLSNRGRQLVASCFVHELGLDWRHGAAYMEQQLVDYDVASNWGNWQYLAGVGADPRGHRRFDLKKQAQIYDPKNQFVQRWAGKQTLQPLDSVDAADWPI</sequence>
<keyword evidence="4 6" id="KW-0274">FAD</keyword>
<dbReference type="Gene3D" id="1.25.40.80">
    <property type="match status" value="1"/>
</dbReference>
<dbReference type="OrthoDB" id="9772484at2"/>
<organism evidence="9 10">
    <name type="scientific">gamma proteobacterium HTCC2207</name>
    <dbReference type="NCBI Taxonomy" id="314287"/>
    <lineage>
        <taxon>Bacteria</taxon>
        <taxon>Pseudomonadati</taxon>
        <taxon>Pseudomonadota</taxon>
        <taxon>Gammaproteobacteria</taxon>
        <taxon>Cellvibrionales</taxon>
        <taxon>Porticoccaceae</taxon>
        <taxon>SAR92 clade</taxon>
    </lineage>
</organism>
<evidence type="ECO:0000313" key="9">
    <source>
        <dbReference type="EMBL" id="EAS48201.1"/>
    </source>
</evidence>
<accession>Q1YU57</accession>
<evidence type="ECO:0000256" key="5">
    <source>
        <dbReference type="ARBA" id="ARBA00022991"/>
    </source>
</evidence>
<dbReference type="EMBL" id="AAPI01000001">
    <property type="protein sequence ID" value="EAS48201.1"/>
    <property type="molecule type" value="Genomic_DNA"/>
</dbReference>
<comment type="cofactor">
    <cofactor evidence="7">
        <name>(6R)-5,10-methylene-5,6,7,8-tetrahydrofolate</name>
        <dbReference type="ChEBI" id="CHEBI:15636"/>
    </cofactor>
    <text evidence="7">Binds 1 5,10-methenyltetrahydrofolate (MTHF) per subunit.</text>
</comment>
<protein>
    <recommendedName>
        <fullName evidence="2 7">Cryptochrome DASH</fullName>
    </recommendedName>
</protein>
<dbReference type="HOGENOM" id="CLU_010348_6_2_6"/>
<evidence type="ECO:0000259" key="8">
    <source>
        <dbReference type="PROSITE" id="PS51645"/>
    </source>
</evidence>
<evidence type="ECO:0000256" key="6">
    <source>
        <dbReference type="PIRSR" id="PIRSR602081-1"/>
    </source>
</evidence>
<feature type="binding site" evidence="6">
    <location>
        <begin position="383"/>
        <end position="385"/>
    </location>
    <ligand>
        <name>FAD</name>
        <dbReference type="ChEBI" id="CHEBI:57692"/>
    </ligand>
</feature>
<dbReference type="Gene3D" id="3.40.50.620">
    <property type="entry name" value="HUPs"/>
    <property type="match status" value="1"/>
</dbReference>
<dbReference type="SUPFAM" id="SSF48173">
    <property type="entry name" value="Cryptochrome/photolyase FAD-binding domain"/>
    <property type="match status" value="1"/>
</dbReference>
<dbReference type="InterPro" id="IPR036155">
    <property type="entry name" value="Crypto/Photolyase_N_sf"/>
</dbReference>
<dbReference type="InterPro" id="IPR002081">
    <property type="entry name" value="Cryptochrome/DNA_photolyase_1"/>
</dbReference>
<evidence type="ECO:0000256" key="4">
    <source>
        <dbReference type="ARBA" id="ARBA00022827"/>
    </source>
</evidence>
<keyword evidence="9" id="KW-0456">Lyase</keyword>
<name>Q1YU57_9GAMM</name>
<dbReference type="GO" id="GO:0003677">
    <property type="term" value="F:DNA binding"/>
    <property type="evidence" value="ECO:0007669"/>
    <property type="project" value="TreeGrafter"/>
</dbReference>
<proteinExistence type="inferred from homology"/>
<dbReference type="InterPro" id="IPR036134">
    <property type="entry name" value="Crypto/Photolyase_FAD-like_sf"/>
</dbReference>
<dbReference type="InterPro" id="IPR014729">
    <property type="entry name" value="Rossmann-like_a/b/a_fold"/>
</dbReference>
<keyword evidence="5 7" id="KW-0157">Chromophore</keyword>
<dbReference type="PROSITE" id="PS51645">
    <property type="entry name" value="PHR_CRY_ALPHA_BETA"/>
    <property type="match status" value="1"/>
</dbReference>
<dbReference type="PRINTS" id="PR00147">
    <property type="entry name" value="DNAPHOTLYASE"/>
</dbReference>
<dbReference type="PANTHER" id="PTHR11455">
    <property type="entry name" value="CRYPTOCHROME"/>
    <property type="match status" value="1"/>
</dbReference>
<feature type="domain" description="Photolyase/cryptochrome alpha/beta" evidence="8">
    <location>
        <begin position="3"/>
        <end position="135"/>
    </location>
</feature>
<gene>
    <name evidence="9" type="ORF">GB2207_10331</name>
</gene>
<comment type="similarity">
    <text evidence="1 7">Belongs to the DNA photolyase class-1 family.</text>
</comment>
<feature type="binding site" evidence="6">
    <location>
        <position position="233"/>
    </location>
    <ligand>
        <name>FAD</name>
        <dbReference type="ChEBI" id="CHEBI:57692"/>
    </ligand>
</feature>
<comment type="cofactor">
    <cofactor evidence="6 7">
        <name>FAD</name>
        <dbReference type="ChEBI" id="CHEBI:57692"/>
    </cofactor>
    <text evidence="6 7">Binds 1 FAD per subunit.</text>
</comment>
<dbReference type="GO" id="GO:0000719">
    <property type="term" value="P:photoreactive repair"/>
    <property type="evidence" value="ECO:0007669"/>
    <property type="project" value="TreeGrafter"/>
</dbReference>
<dbReference type="SUPFAM" id="SSF52425">
    <property type="entry name" value="Cryptochrome/photolyase, N-terminal domain"/>
    <property type="match status" value="1"/>
</dbReference>
<dbReference type="InterPro" id="IPR006050">
    <property type="entry name" value="DNA_photolyase_N"/>
</dbReference>